<organism evidence="2 3">
    <name type="scientific">Micromonospora zhanjiangensis</name>
    <dbReference type="NCBI Taxonomy" id="1522057"/>
    <lineage>
        <taxon>Bacteria</taxon>
        <taxon>Bacillati</taxon>
        <taxon>Actinomycetota</taxon>
        <taxon>Actinomycetes</taxon>
        <taxon>Micromonosporales</taxon>
        <taxon>Micromonosporaceae</taxon>
        <taxon>Micromonospora</taxon>
    </lineage>
</organism>
<dbReference type="Proteomes" id="UP001595868">
    <property type="component" value="Unassembled WGS sequence"/>
</dbReference>
<reference evidence="3" key="1">
    <citation type="journal article" date="2019" name="Int. J. Syst. Evol. Microbiol.">
        <title>The Global Catalogue of Microorganisms (GCM) 10K type strain sequencing project: providing services to taxonomists for standard genome sequencing and annotation.</title>
        <authorList>
            <consortium name="The Broad Institute Genomics Platform"/>
            <consortium name="The Broad Institute Genome Sequencing Center for Infectious Disease"/>
            <person name="Wu L."/>
            <person name="Ma J."/>
        </authorList>
    </citation>
    <scope>NUCLEOTIDE SEQUENCE [LARGE SCALE GENOMIC DNA]</scope>
    <source>
        <strain evidence="3">2902at01</strain>
    </source>
</reference>
<dbReference type="EMBL" id="JBHSBN010000019">
    <property type="protein sequence ID" value="MFC4108903.1"/>
    <property type="molecule type" value="Genomic_DNA"/>
</dbReference>
<dbReference type="Gene3D" id="1.10.260.40">
    <property type="entry name" value="lambda repressor-like DNA-binding domains"/>
    <property type="match status" value="1"/>
</dbReference>
<dbReference type="PROSITE" id="PS50943">
    <property type="entry name" value="HTH_CROC1"/>
    <property type="match status" value="1"/>
</dbReference>
<protein>
    <submittedName>
        <fullName evidence="2">Helix-turn-helix domain-containing protein</fullName>
    </submittedName>
</protein>
<proteinExistence type="predicted"/>
<evidence type="ECO:0000259" key="1">
    <source>
        <dbReference type="PROSITE" id="PS50943"/>
    </source>
</evidence>
<accession>A0ABV8KS87</accession>
<sequence>MRLERVAPSDSWELTATDEHAAVYEEARASLMLGQMVHDRRLELGLTQAELAQRAGMTQPQLSRLESGGATPTLPLLARLATALNADLDIAFRPHGPHAA</sequence>
<evidence type="ECO:0000313" key="3">
    <source>
        <dbReference type="Proteomes" id="UP001595868"/>
    </source>
</evidence>
<dbReference type="SUPFAM" id="SSF47413">
    <property type="entry name" value="lambda repressor-like DNA-binding domains"/>
    <property type="match status" value="1"/>
</dbReference>
<dbReference type="InterPro" id="IPR010982">
    <property type="entry name" value="Lambda_DNA-bd_dom_sf"/>
</dbReference>
<dbReference type="Pfam" id="PF01381">
    <property type="entry name" value="HTH_3"/>
    <property type="match status" value="1"/>
</dbReference>
<keyword evidence="3" id="KW-1185">Reference proteome</keyword>
<dbReference type="CDD" id="cd00093">
    <property type="entry name" value="HTH_XRE"/>
    <property type="match status" value="1"/>
</dbReference>
<evidence type="ECO:0000313" key="2">
    <source>
        <dbReference type="EMBL" id="MFC4108903.1"/>
    </source>
</evidence>
<dbReference type="InterPro" id="IPR001387">
    <property type="entry name" value="Cro/C1-type_HTH"/>
</dbReference>
<name>A0ABV8KS87_9ACTN</name>
<feature type="domain" description="HTH cro/C1-type" evidence="1">
    <location>
        <begin position="37"/>
        <end position="91"/>
    </location>
</feature>
<dbReference type="SMART" id="SM00530">
    <property type="entry name" value="HTH_XRE"/>
    <property type="match status" value="1"/>
</dbReference>
<gene>
    <name evidence="2" type="ORF">ACFOX0_23605</name>
</gene>
<dbReference type="RefSeq" id="WP_377549721.1">
    <property type="nucleotide sequence ID" value="NZ_JBHSBN010000019.1"/>
</dbReference>
<comment type="caution">
    <text evidence="2">The sequence shown here is derived from an EMBL/GenBank/DDBJ whole genome shotgun (WGS) entry which is preliminary data.</text>
</comment>